<dbReference type="Proteomes" id="UP000403266">
    <property type="component" value="Unassembled WGS sequence"/>
</dbReference>
<gene>
    <name evidence="2" type="ORF">FS320_37360</name>
</gene>
<dbReference type="EMBL" id="VOSK01000385">
    <property type="protein sequence ID" value="MPR30530.1"/>
    <property type="molecule type" value="Genomic_DNA"/>
</dbReference>
<dbReference type="Gene3D" id="2.40.320.10">
    <property type="entry name" value="Hypothetical Protein Pfu-838710-001"/>
    <property type="match status" value="1"/>
</dbReference>
<organism evidence="2 3">
    <name type="scientific">Microvirga tunisiensis</name>
    <dbReference type="NCBI Taxonomy" id="2108360"/>
    <lineage>
        <taxon>Bacteria</taxon>
        <taxon>Pseudomonadati</taxon>
        <taxon>Pseudomonadota</taxon>
        <taxon>Alphaproteobacteria</taxon>
        <taxon>Hyphomicrobiales</taxon>
        <taxon>Methylobacteriaceae</taxon>
        <taxon>Microvirga</taxon>
    </lineage>
</organism>
<feature type="region of interest" description="Disordered" evidence="1">
    <location>
        <begin position="182"/>
        <end position="210"/>
    </location>
</feature>
<evidence type="ECO:0000256" key="1">
    <source>
        <dbReference type="SAM" id="MobiDB-lite"/>
    </source>
</evidence>
<dbReference type="AlphaFoldDB" id="A0A5N7MV29"/>
<proteinExistence type="predicted"/>
<keyword evidence="3" id="KW-1185">Reference proteome</keyword>
<evidence type="ECO:0000313" key="3">
    <source>
        <dbReference type="Proteomes" id="UP000403266"/>
    </source>
</evidence>
<dbReference type="OrthoDB" id="8019108at2"/>
<protein>
    <recommendedName>
        <fullName evidence="4">CYTH domain-containing protein</fullName>
    </recommendedName>
</protein>
<dbReference type="SUPFAM" id="SSF55154">
    <property type="entry name" value="CYTH-like phosphatases"/>
    <property type="match status" value="1"/>
</dbReference>
<accession>A0A5N7MV29</accession>
<evidence type="ECO:0000313" key="2">
    <source>
        <dbReference type="EMBL" id="MPR30530.1"/>
    </source>
</evidence>
<comment type="caution">
    <text evidence="2">The sequence shown here is derived from an EMBL/GenBank/DDBJ whole genome shotgun (WGS) entry which is preliminary data.</text>
</comment>
<dbReference type="RefSeq" id="WP_152717360.1">
    <property type="nucleotide sequence ID" value="NZ_VOSJ01000417.1"/>
</dbReference>
<name>A0A5N7MV29_9HYPH</name>
<dbReference type="InterPro" id="IPR033469">
    <property type="entry name" value="CYTH-like_dom_sf"/>
</dbReference>
<feature type="compositionally biased region" description="Acidic residues" evidence="1">
    <location>
        <begin position="195"/>
        <end position="210"/>
    </location>
</feature>
<evidence type="ECO:0008006" key="4">
    <source>
        <dbReference type="Google" id="ProtNLM"/>
    </source>
</evidence>
<reference evidence="2 3" key="1">
    <citation type="journal article" date="2019" name="Syst. Appl. Microbiol.">
        <title>Microvirga tunisiensis sp. nov., a root nodule symbiotic bacterium isolated from Lupinus micranthus and L. luteus grown in Northern Tunisia.</title>
        <authorList>
            <person name="Msaddak A."/>
            <person name="Rejili M."/>
            <person name="Duran D."/>
            <person name="Mars M."/>
            <person name="Palacios J.M."/>
            <person name="Ruiz-Argueso T."/>
            <person name="Rey L."/>
            <person name="Imperial J."/>
        </authorList>
    </citation>
    <scope>NUCLEOTIDE SEQUENCE [LARGE SCALE GENOMIC DNA]</scope>
    <source>
        <strain evidence="2 3">Lmie10</strain>
    </source>
</reference>
<sequence>MSTARIFRLAPSLARLIEKEREGHRIGQGYFPDRSNRGTHVQVLGATGQLVLVANHPTDPVEQITDIPRSQAEALLELTAGRVEYLRVSLNIGPQTATLHRFMTPGPLDLITVTVEQSKQTRTFQPLAWFGPEVTEDPAYQTRSMALAGLPAAPEVEVTNAALHSLLDTLDGCFGAHQPQAAVPQPIAPSKSVEAEAETDDEQELNDLEIEDSVIRELARSLSPRRR</sequence>